<reference evidence="1 2" key="1">
    <citation type="submission" date="2018-04" db="EMBL/GenBank/DDBJ databases">
        <title>The genome of golden apple snail Pomacea canaliculata provides insight into stress tolerance and invasive adaptation.</title>
        <authorList>
            <person name="Liu C."/>
            <person name="Liu B."/>
            <person name="Ren Y."/>
            <person name="Zhang Y."/>
            <person name="Wang H."/>
            <person name="Li S."/>
            <person name="Jiang F."/>
            <person name="Yin L."/>
            <person name="Zhang G."/>
            <person name="Qian W."/>
            <person name="Fan W."/>
        </authorList>
    </citation>
    <scope>NUCLEOTIDE SEQUENCE [LARGE SCALE GENOMIC DNA]</scope>
    <source>
        <strain evidence="1">SZHN2017</strain>
        <tissue evidence="1">Muscle</tissue>
    </source>
</reference>
<comment type="caution">
    <text evidence="1">The sequence shown here is derived from an EMBL/GenBank/DDBJ whole genome shotgun (WGS) entry which is preliminary data.</text>
</comment>
<dbReference type="AlphaFoldDB" id="A0A2T7PCC8"/>
<sequence length="100" mass="11204">MAVQLPKLTEGYLGPQAKFEEYGMTTLSHPEPVIYMTDDQEEVGRHFRLPDPLFPPRKPLAFYVPHRCSFQMLLGSPLEGARLNTVEASIETITSALGNN</sequence>
<name>A0A2T7PCC8_POMCA</name>
<organism evidence="1 2">
    <name type="scientific">Pomacea canaliculata</name>
    <name type="common">Golden apple snail</name>
    <dbReference type="NCBI Taxonomy" id="400727"/>
    <lineage>
        <taxon>Eukaryota</taxon>
        <taxon>Metazoa</taxon>
        <taxon>Spiralia</taxon>
        <taxon>Lophotrochozoa</taxon>
        <taxon>Mollusca</taxon>
        <taxon>Gastropoda</taxon>
        <taxon>Caenogastropoda</taxon>
        <taxon>Architaenioglossa</taxon>
        <taxon>Ampullarioidea</taxon>
        <taxon>Ampullariidae</taxon>
        <taxon>Pomacea</taxon>
    </lineage>
</organism>
<dbReference type="EMBL" id="PZQS01000005">
    <property type="protein sequence ID" value="PVD31075.1"/>
    <property type="molecule type" value="Genomic_DNA"/>
</dbReference>
<dbReference type="OrthoDB" id="6048357at2759"/>
<evidence type="ECO:0000313" key="1">
    <source>
        <dbReference type="EMBL" id="PVD31075.1"/>
    </source>
</evidence>
<protein>
    <submittedName>
        <fullName evidence="1">Uncharacterized protein</fullName>
    </submittedName>
</protein>
<proteinExistence type="predicted"/>
<gene>
    <name evidence="1" type="ORF">C0Q70_10352</name>
</gene>
<keyword evidence="2" id="KW-1185">Reference proteome</keyword>
<dbReference type="Proteomes" id="UP000245119">
    <property type="component" value="Linkage Group LG5"/>
</dbReference>
<accession>A0A2T7PCC8</accession>
<evidence type="ECO:0000313" key="2">
    <source>
        <dbReference type="Proteomes" id="UP000245119"/>
    </source>
</evidence>